<comment type="caution">
    <text evidence="4">The sequence shown here is derived from an EMBL/GenBank/DDBJ whole genome shotgun (WGS) entry which is preliminary data.</text>
</comment>
<keyword evidence="5" id="KW-1185">Reference proteome</keyword>
<dbReference type="Proteomes" id="UP000294856">
    <property type="component" value="Unassembled WGS sequence"/>
</dbReference>
<dbReference type="PROSITE" id="PS50977">
    <property type="entry name" value="HTH_TETR_2"/>
    <property type="match status" value="1"/>
</dbReference>
<dbReference type="GO" id="GO:0000976">
    <property type="term" value="F:transcription cis-regulatory region binding"/>
    <property type="evidence" value="ECO:0007669"/>
    <property type="project" value="TreeGrafter"/>
</dbReference>
<reference evidence="4 5" key="1">
    <citation type="submission" date="2019-03" db="EMBL/GenBank/DDBJ databases">
        <title>Genomic Encyclopedia of Type Strains, Phase IV (KMG-IV): sequencing the most valuable type-strain genomes for metagenomic binning, comparative biology and taxonomic classification.</title>
        <authorList>
            <person name="Goeker M."/>
        </authorList>
    </citation>
    <scope>NUCLEOTIDE SEQUENCE [LARGE SCALE GENOMIC DNA]</scope>
    <source>
        <strain evidence="4 5">DSM 44684</strain>
    </source>
</reference>
<dbReference type="PANTHER" id="PTHR30055">
    <property type="entry name" value="HTH-TYPE TRANSCRIPTIONAL REGULATOR RUTR"/>
    <property type="match status" value="1"/>
</dbReference>
<dbReference type="Gene3D" id="1.10.357.10">
    <property type="entry name" value="Tetracycline Repressor, domain 2"/>
    <property type="match status" value="1"/>
</dbReference>
<proteinExistence type="predicted"/>
<dbReference type="InterPro" id="IPR009057">
    <property type="entry name" value="Homeodomain-like_sf"/>
</dbReference>
<dbReference type="InterPro" id="IPR001647">
    <property type="entry name" value="HTH_TetR"/>
</dbReference>
<evidence type="ECO:0000259" key="3">
    <source>
        <dbReference type="PROSITE" id="PS50977"/>
    </source>
</evidence>
<dbReference type="SUPFAM" id="SSF46689">
    <property type="entry name" value="Homeodomain-like"/>
    <property type="match status" value="1"/>
</dbReference>
<dbReference type="AlphaFoldDB" id="A0A4R1FRR0"/>
<evidence type="ECO:0000256" key="2">
    <source>
        <dbReference type="PROSITE-ProRule" id="PRU00335"/>
    </source>
</evidence>
<dbReference type="GO" id="GO:0003700">
    <property type="term" value="F:DNA-binding transcription factor activity"/>
    <property type="evidence" value="ECO:0007669"/>
    <property type="project" value="TreeGrafter"/>
</dbReference>
<gene>
    <name evidence="4" type="ORF">DFR71_3505</name>
</gene>
<evidence type="ECO:0000313" key="5">
    <source>
        <dbReference type="Proteomes" id="UP000294856"/>
    </source>
</evidence>
<dbReference type="PANTHER" id="PTHR30055:SF153">
    <property type="entry name" value="HTH-TYPE TRANSCRIPTIONAL REPRESSOR RV3405C"/>
    <property type="match status" value="1"/>
</dbReference>
<dbReference type="InterPro" id="IPR050109">
    <property type="entry name" value="HTH-type_TetR-like_transc_reg"/>
</dbReference>
<organism evidence="4 5">
    <name type="scientific">Nocardia alba</name>
    <dbReference type="NCBI Taxonomy" id="225051"/>
    <lineage>
        <taxon>Bacteria</taxon>
        <taxon>Bacillati</taxon>
        <taxon>Actinomycetota</taxon>
        <taxon>Actinomycetes</taxon>
        <taxon>Mycobacteriales</taxon>
        <taxon>Nocardiaceae</taxon>
        <taxon>Nocardia</taxon>
    </lineage>
</organism>
<feature type="domain" description="HTH tetR-type" evidence="3">
    <location>
        <begin position="27"/>
        <end position="87"/>
    </location>
</feature>
<dbReference type="EMBL" id="SMFR01000002">
    <property type="protein sequence ID" value="TCJ97463.1"/>
    <property type="molecule type" value="Genomic_DNA"/>
</dbReference>
<name>A0A4R1FRR0_9NOCA</name>
<sequence length="217" mass="24022">MLGTRRACYRRGVLSAAATSENPPTADSVEERILDAALVQFERVGVRKTTIEDIARAADVDRATVYRRIGSRDDVVSAAFEREVRRLLVDLSEIPARHDVFDDIVVDVFTTVITRWRAHPLVERLLTLEADRLLPQLTVDGASFFLLSVTASTEILRKVLEDGRFPDIPDLGARVEVVCRVVHSLILQPVGTIDTDSEQALASFARTYVVPILVAGV</sequence>
<feature type="DNA-binding region" description="H-T-H motif" evidence="2">
    <location>
        <begin position="50"/>
        <end position="69"/>
    </location>
</feature>
<dbReference type="STRING" id="1210063.GCA_001612665_01166"/>
<keyword evidence="1 2" id="KW-0238">DNA-binding</keyword>
<evidence type="ECO:0000256" key="1">
    <source>
        <dbReference type="ARBA" id="ARBA00023125"/>
    </source>
</evidence>
<protein>
    <submittedName>
        <fullName evidence="4">TetR family transcriptional regulator</fullName>
    </submittedName>
</protein>
<dbReference type="Pfam" id="PF00440">
    <property type="entry name" value="TetR_N"/>
    <property type="match status" value="1"/>
</dbReference>
<accession>A0A4R1FRR0</accession>
<evidence type="ECO:0000313" key="4">
    <source>
        <dbReference type="EMBL" id="TCJ97463.1"/>
    </source>
</evidence>